<comment type="caution">
    <text evidence="1">The sequence shown here is derived from an EMBL/GenBank/DDBJ whole genome shotgun (WGS) entry which is preliminary data.</text>
</comment>
<sequence>MSLEFHWYAWRRGSRLFLLVAQSLQHASQLPGFSLEVAGGDDEEKKQESDTLPSFQRLGIGLPDLKCKKKGKQKVFKGISYCRSS</sequence>
<protein>
    <submittedName>
        <fullName evidence="1">Uncharacterized protein</fullName>
    </submittedName>
</protein>
<keyword evidence="2" id="KW-1185">Reference proteome</keyword>
<dbReference type="EMBL" id="JARKNE010000001">
    <property type="protein sequence ID" value="KAK5847227.1"/>
    <property type="molecule type" value="Genomic_DNA"/>
</dbReference>
<dbReference type="Proteomes" id="UP001358586">
    <property type="component" value="Chromosome 1"/>
</dbReference>
<organism evidence="1 2">
    <name type="scientific">Gossypium arboreum</name>
    <name type="common">Tree cotton</name>
    <name type="synonym">Gossypium nanking</name>
    <dbReference type="NCBI Taxonomy" id="29729"/>
    <lineage>
        <taxon>Eukaryota</taxon>
        <taxon>Viridiplantae</taxon>
        <taxon>Streptophyta</taxon>
        <taxon>Embryophyta</taxon>
        <taxon>Tracheophyta</taxon>
        <taxon>Spermatophyta</taxon>
        <taxon>Magnoliopsida</taxon>
        <taxon>eudicotyledons</taxon>
        <taxon>Gunneridae</taxon>
        <taxon>Pentapetalae</taxon>
        <taxon>rosids</taxon>
        <taxon>malvids</taxon>
        <taxon>Malvales</taxon>
        <taxon>Malvaceae</taxon>
        <taxon>Malvoideae</taxon>
        <taxon>Gossypium</taxon>
    </lineage>
</organism>
<evidence type="ECO:0000313" key="2">
    <source>
        <dbReference type="Proteomes" id="UP001358586"/>
    </source>
</evidence>
<reference evidence="1 2" key="1">
    <citation type="submission" date="2023-03" db="EMBL/GenBank/DDBJ databases">
        <title>WGS of Gossypium arboreum.</title>
        <authorList>
            <person name="Yu D."/>
        </authorList>
    </citation>
    <scope>NUCLEOTIDE SEQUENCE [LARGE SCALE GENOMIC DNA]</scope>
    <source>
        <tissue evidence="1">Leaf</tissue>
    </source>
</reference>
<accession>A0ABR0R6M5</accession>
<name>A0ABR0R6M5_GOSAR</name>
<proteinExistence type="predicted"/>
<evidence type="ECO:0000313" key="1">
    <source>
        <dbReference type="EMBL" id="KAK5847227.1"/>
    </source>
</evidence>
<gene>
    <name evidence="1" type="ORF">PVK06_003531</name>
</gene>